<proteinExistence type="predicted"/>
<protein>
    <submittedName>
        <fullName evidence="1">Uncharacterized protein</fullName>
    </submittedName>
</protein>
<evidence type="ECO:0000313" key="1">
    <source>
        <dbReference type="EMBL" id="KAJ8893866.1"/>
    </source>
</evidence>
<name>A0ABQ9IB52_9NEOP</name>
<dbReference type="Proteomes" id="UP001159363">
    <property type="component" value="Chromosome 2"/>
</dbReference>
<accession>A0ABQ9IB52</accession>
<evidence type="ECO:0000313" key="2">
    <source>
        <dbReference type="Proteomes" id="UP001159363"/>
    </source>
</evidence>
<gene>
    <name evidence="1" type="ORF">PR048_006467</name>
</gene>
<dbReference type="EMBL" id="JARBHB010000002">
    <property type="protein sequence ID" value="KAJ8893866.1"/>
    <property type="molecule type" value="Genomic_DNA"/>
</dbReference>
<organism evidence="1 2">
    <name type="scientific">Dryococelus australis</name>
    <dbReference type="NCBI Taxonomy" id="614101"/>
    <lineage>
        <taxon>Eukaryota</taxon>
        <taxon>Metazoa</taxon>
        <taxon>Ecdysozoa</taxon>
        <taxon>Arthropoda</taxon>
        <taxon>Hexapoda</taxon>
        <taxon>Insecta</taxon>
        <taxon>Pterygota</taxon>
        <taxon>Neoptera</taxon>
        <taxon>Polyneoptera</taxon>
        <taxon>Phasmatodea</taxon>
        <taxon>Verophasmatodea</taxon>
        <taxon>Anareolatae</taxon>
        <taxon>Phasmatidae</taxon>
        <taxon>Eurycanthinae</taxon>
        <taxon>Dryococelus</taxon>
    </lineage>
</organism>
<reference evidence="1 2" key="1">
    <citation type="submission" date="2023-02" db="EMBL/GenBank/DDBJ databases">
        <title>LHISI_Scaffold_Assembly.</title>
        <authorList>
            <person name="Stuart O.P."/>
            <person name="Cleave R."/>
            <person name="Magrath M.J.L."/>
            <person name="Mikheyev A.S."/>
        </authorList>
    </citation>
    <scope>NUCLEOTIDE SEQUENCE [LARGE SCALE GENOMIC DNA]</scope>
    <source>
        <strain evidence="1">Daus_M_001</strain>
        <tissue evidence="1">Leg muscle</tissue>
    </source>
</reference>
<comment type="caution">
    <text evidence="1">The sequence shown here is derived from an EMBL/GenBank/DDBJ whole genome shotgun (WGS) entry which is preliminary data.</text>
</comment>
<sequence length="366" mass="41931">MDGLKVNWAFLELLKEDSVIIDTGLCSLHVVHGTFQEAFRNTVWEIDKFLNSIHNVTKILVLCTCERAIKILPRLKRVQLPHTYSVKKSAEILEDYFLPNLHLFLMIASSFEPLLRVFQTPNPTFSSVYSAVENVTRELVKRFIKPTILESAHTIYKLINIDVENVDNFLYGDVPSREAKNCLVKIVRKLIERSPLKYKFVQASICLDPKKILTKPEQCKTGFEACVGMLLVNHNMTAILADKAILQFSRFAFHTDKTEFSKFEWSKSQLDSFYAKQFIGLEEYKDVWQVVKIILMFSQGIAFVEGGFSINTEILVRNFNEKSLMSLRRVWDGIQDGGGEDAIVVDQKMFRYACGASAKQKEAFGE</sequence>
<keyword evidence="2" id="KW-1185">Reference proteome</keyword>